<dbReference type="Proteomes" id="UP000648482">
    <property type="component" value="Unassembled WGS sequence"/>
</dbReference>
<proteinExistence type="predicted"/>
<protein>
    <submittedName>
        <fullName evidence="1">Uncharacterized protein</fullName>
    </submittedName>
</protein>
<evidence type="ECO:0000313" key="1">
    <source>
        <dbReference type="EMBL" id="MBE0361280.1"/>
    </source>
</evidence>
<gene>
    <name evidence="1" type="ORF">PALI_b0229</name>
</gene>
<comment type="caution">
    <text evidence="1">The sequence shown here is derived from an EMBL/GenBank/DDBJ whole genome shotgun (WGS) entry which is preliminary data.</text>
</comment>
<accession>A0ABR9E3T8</accession>
<evidence type="ECO:0000313" key="2">
    <source>
        <dbReference type="Proteomes" id="UP000648482"/>
    </source>
</evidence>
<name>A0ABR9E3T8_9GAMM</name>
<keyword evidence="2" id="KW-1185">Reference proteome</keyword>
<dbReference type="RefSeq" id="WP_007377426.1">
    <property type="nucleotide sequence ID" value="NZ_AQGU01000029.1"/>
</dbReference>
<organism evidence="1 2">
    <name type="scientific">Pseudoalteromonas aliena SW19</name>
    <dbReference type="NCBI Taxonomy" id="1314866"/>
    <lineage>
        <taxon>Bacteria</taxon>
        <taxon>Pseudomonadati</taxon>
        <taxon>Pseudomonadota</taxon>
        <taxon>Gammaproteobacteria</taxon>
        <taxon>Alteromonadales</taxon>
        <taxon>Pseudoalteromonadaceae</taxon>
        <taxon>Pseudoalteromonas</taxon>
    </lineage>
</organism>
<sequence length="56" mass="5952">MKALLGSLAKKIKGDPLGSEQLRAFISSSSKDSEVITLSNGKKYRVSTSPKEKAVA</sequence>
<dbReference type="EMBL" id="AQGU01000029">
    <property type="protein sequence ID" value="MBE0361280.1"/>
    <property type="molecule type" value="Genomic_DNA"/>
</dbReference>
<reference evidence="1 2" key="1">
    <citation type="submission" date="2015-06" db="EMBL/GenBank/DDBJ databases">
        <title>Genome sequence of Pseudoalteromonas aliena.</title>
        <authorList>
            <person name="Xie B.-B."/>
            <person name="Rong J.-C."/>
            <person name="Qin Q.-L."/>
            <person name="Zhang Y.-Z."/>
        </authorList>
    </citation>
    <scope>NUCLEOTIDE SEQUENCE [LARGE SCALE GENOMIC DNA]</scope>
    <source>
        <strain evidence="1 2">SW19</strain>
    </source>
</reference>